<dbReference type="Proteomes" id="UP000336646">
    <property type="component" value="Unassembled WGS sequence"/>
</dbReference>
<accession>A0A6C1U025</accession>
<keyword evidence="1" id="KW-0472">Membrane</keyword>
<comment type="caution">
    <text evidence="3">The sequence shown here is derived from an EMBL/GenBank/DDBJ whole genome shotgun (WGS) entry which is preliminary data.</text>
</comment>
<dbReference type="EMBL" id="JACEOR010000563">
    <property type="protein sequence ID" value="MBA4506115.1"/>
    <property type="molecule type" value="Genomic_DNA"/>
</dbReference>
<keyword evidence="1" id="KW-1133">Transmembrane helix</keyword>
<organism evidence="3 4">
    <name type="scientific">Corynebacterium sanguinis</name>
    <dbReference type="NCBI Taxonomy" id="2594913"/>
    <lineage>
        <taxon>Bacteria</taxon>
        <taxon>Bacillati</taxon>
        <taxon>Actinomycetota</taxon>
        <taxon>Actinomycetes</taxon>
        <taxon>Mycobacteriales</taxon>
        <taxon>Corynebacteriaceae</taxon>
        <taxon>Corynebacterium</taxon>
    </lineage>
</organism>
<sequence>MRRDLIFQTCIGFVGFFALLALVQAVLNLFRPSPAVWPGLLAGALCLATFLLVRRWLRWRRSHASP</sequence>
<reference evidence="2 5" key="2">
    <citation type="submission" date="2020-07" db="EMBL/GenBank/DDBJ databases">
        <authorList>
            <person name="Khare M."/>
        </authorList>
    </citation>
    <scope>NUCLEOTIDE SEQUENCE [LARGE SCALE GENOMIC DNA]</scope>
    <source>
        <strain evidence="2 5">P8776</strain>
    </source>
</reference>
<evidence type="ECO:0000313" key="2">
    <source>
        <dbReference type="EMBL" id="MBA4506115.1"/>
    </source>
</evidence>
<evidence type="ECO:0000256" key="1">
    <source>
        <dbReference type="SAM" id="Phobius"/>
    </source>
</evidence>
<dbReference type="RefSeq" id="WP_136652972.1">
    <property type="nucleotide sequence ID" value="NZ_JACEOR010000563.1"/>
</dbReference>
<keyword evidence="1" id="KW-0812">Transmembrane</keyword>
<keyword evidence="5" id="KW-1185">Reference proteome</keyword>
<dbReference type="AlphaFoldDB" id="A0A6C1U025"/>
<protein>
    <submittedName>
        <fullName evidence="3">Uncharacterized protein</fullName>
    </submittedName>
</protein>
<proteinExistence type="predicted"/>
<evidence type="ECO:0000313" key="4">
    <source>
        <dbReference type="Proteomes" id="UP000336646"/>
    </source>
</evidence>
<reference evidence="3 4" key="1">
    <citation type="submission" date="2018-12" db="EMBL/GenBank/DDBJ databases">
        <title>Corynebacterium sanguinis sp. nov., a clinically-associated and environmental corynebacterium.</title>
        <authorList>
            <person name="Gonzales-Siles L."/>
            <person name="Jaen-Luchoro D."/>
            <person name="Cardew S."/>
            <person name="Inganas E."/>
            <person name="Ohlen M."/>
            <person name="Jensie-Markopolous S."/>
            <person name="Pinyeiro-Iglesias B."/>
            <person name="Molin K."/>
            <person name="Skovbjerg S."/>
            <person name="Svensson-Stadler L."/>
            <person name="Funke G."/>
            <person name="Moore E.R.B."/>
        </authorList>
    </citation>
    <scope>NUCLEOTIDE SEQUENCE [LARGE SCALE GENOMIC DNA]</scope>
    <source>
        <strain evidence="3 4">58734</strain>
    </source>
</reference>
<gene>
    <name evidence="3" type="ORF">EKI59_00760</name>
    <name evidence="2" type="ORF">H0H28_12490</name>
</gene>
<dbReference type="Proteomes" id="UP000580709">
    <property type="component" value="Unassembled WGS sequence"/>
</dbReference>
<dbReference type="EMBL" id="RXIR01000001">
    <property type="protein sequence ID" value="TVS30350.1"/>
    <property type="molecule type" value="Genomic_DNA"/>
</dbReference>
<name>A0A6C1U025_9CORY</name>
<feature type="transmembrane region" description="Helical" evidence="1">
    <location>
        <begin position="35"/>
        <end position="53"/>
    </location>
</feature>
<evidence type="ECO:0000313" key="3">
    <source>
        <dbReference type="EMBL" id="TVS30350.1"/>
    </source>
</evidence>
<evidence type="ECO:0000313" key="5">
    <source>
        <dbReference type="Proteomes" id="UP000580709"/>
    </source>
</evidence>